<protein>
    <recommendedName>
        <fullName evidence="3">Proteasome alpha-type subunits domain-containing protein</fullName>
    </recommendedName>
</protein>
<accession>J9DUN4</accession>
<dbReference type="SUPFAM" id="SSF56235">
    <property type="entry name" value="N-terminal nucleophile aminohydrolases (Ntn hydrolases)"/>
    <property type="match status" value="1"/>
</dbReference>
<keyword evidence="2" id="KW-1185">Reference proteome</keyword>
<dbReference type="InterPro" id="IPR029055">
    <property type="entry name" value="Ntn_hydrolases_N"/>
</dbReference>
<name>J9DUN4_EDHAE</name>
<sequence length="76" mass="8540">MVVLDFGPIYTDTGNIVQHEYARKCTSNGRTILAIKYSSGILIATENPIDSILYKPAESIKKSASKHINVLHWHRN</sequence>
<dbReference type="EMBL" id="AFBI03000011">
    <property type="protein sequence ID" value="EJW05007.1"/>
    <property type="molecule type" value="Genomic_DNA"/>
</dbReference>
<reference evidence="1 2" key="1">
    <citation type="submission" date="2011-08" db="EMBL/GenBank/DDBJ databases">
        <authorList>
            <person name="Liu Z.J."/>
            <person name="Shi F.L."/>
            <person name="Lu J.Q."/>
            <person name="Li M."/>
            <person name="Wang Z.L."/>
        </authorList>
    </citation>
    <scope>NUCLEOTIDE SEQUENCE [LARGE SCALE GENOMIC DNA]</scope>
    <source>
        <strain evidence="1 2">USNM 41457</strain>
    </source>
</reference>
<proteinExistence type="predicted"/>
<dbReference type="Gene3D" id="3.60.20.10">
    <property type="entry name" value="Glutamine Phosphoribosylpyrophosphate, subunit 1, domain 1"/>
    <property type="match status" value="1"/>
</dbReference>
<evidence type="ECO:0008006" key="3">
    <source>
        <dbReference type="Google" id="ProtNLM"/>
    </source>
</evidence>
<evidence type="ECO:0000313" key="1">
    <source>
        <dbReference type="EMBL" id="EJW05007.1"/>
    </source>
</evidence>
<dbReference type="HOGENOM" id="CLU_2654489_0_0_1"/>
<gene>
    <name evidence="1" type="ORF">EDEG_00887</name>
</gene>
<dbReference type="VEuPathDB" id="MicrosporidiaDB:EDEG_00887"/>
<dbReference type="AlphaFoldDB" id="J9DUN4"/>
<dbReference type="InParanoid" id="J9DUN4"/>
<comment type="caution">
    <text evidence="1">The sequence shown here is derived from an EMBL/GenBank/DDBJ whole genome shotgun (WGS) entry which is preliminary data.</text>
</comment>
<organism evidence="1 2">
    <name type="scientific">Edhazardia aedis (strain USNM 41457)</name>
    <name type="common">Microsporidian parasite</name>
    <dbReference type="NCBI Taxonomy" id="1003232"/>
    <lineage>
        <taxon>Eukaryota</taxon>
        <taxon>Fungi</taxon>
        <taxon>Fungi incertae sedis</taxon>
        <taxon>Microsporidia</taxon>
        <taxon>Edhazardia</taxon>
    </lineage>
</organism>
<dbReference type="OrthoDB" id="40134at2759"/>
<evidence type="ECO:0000313" key="2">
    <source>
        <dbReference type="Proteomes" id="UP000003163"/>
    </source>
</evidence>
<dbReference type="Proteomes" id="UP000003163">
    <property type="component" value="Unassembled WGS sequence"/>
</dbReference>
<reference evidence="2" key="2">
    <citation type="submission" date="2015-07" db="EMBL/GenBank/DDBJ databases">
        <title>Contrasting host-pathogen interactions and genome evolution in two generalist and specialist microsporidian pathogens of mosquitoes.</title>
        <authorList>
            <consortium name="The Broad Institute Genomics Platform"/>
            <consortium name="The Broad Institute Genome Sequencing Center for Infectious Disease"/>
            <person name="Cuomo C.A."/>
            <person name="Sanscrainte N.D."/>
            <person name="Goldberg J.M."/>
            <person name="Heiman D."/>
            <person name="Young S."/>
            <person name="Zeng Q."/>
            <person name="Becnel J.J."/>
            <person name="Birren B.W."/>
        </authorList>
    </citation>
    <scope>NUCLEOTIDE SEQUENCE [LARGE SCALE GENOMIC DNA]</scope>
    <source>
        <strain evidence="2">USNM 41457</strain>
    </source>
</reference>